<name>A0A0A9A492_ARUDO</name>
<dbReference type="AlphaFoldDB" id="A0A0A9A492"/>
<reference evidence="1" key="1">
    <citation type="submission" date="2014-09" db="EMBL/GenBank/DDBJ databases">
        <authorList>
            <person name="Magalhaes I.L.F."/>
            <person name="Oliveira U."/>
            <person name="Santos F.R."/>
            <person name="Vidigal T.H.D.A."/>
            <person name="Brescovit A.D."/>
            <person name="Santos A.J."/>
        </authorList>
    </citation>
    <scope>NUCLEOTIDE SEQUENCE</scope>
    <source>
        <tissue evidence="1">Shoot tissue taken approximately 20 cm above the soil surface</tissue>
    </source>
</reference>
<organism evidence="1">
    <name type="scientific">Arundo donax</name>
    <name type="common">Giant reed</name>
    <name type="synonym">Donax arundinaceus</name>
    <dbReference type="NCBI Taxonomy" id="35708"/>
    <lineage>
        <taxon>Eukaryota</taxon>
        <taxon>Viridiplantae</taxon>
        <taxon>Streptophyta</taxon>
        <taxon>Embryophyta</taxon>
        <taxon>Tracheophyta</taxon>
        <taxon>Spermatophyta</taxon>
        <taxon>Magnoliopsida</taxon>
        <taxon>Liliopsida</taxon>
        <taxon>Poales</taxon>
        <taxon>Poaceae</taxon>
        <taxon>PACMAD clade</taxon>
        <taxon>Arundinoideae</taxon>
        <taxon>Arundineae</taxon>
        <taxon>Arundo</taxon>
    </lineage>
</organism>
<reference evidence="1" key="2">
    <citation type="journal article" date="2015" name="Data Brief">
        <title>Shoot transcriptome of the giant reed, Arundo donax.</title>
        <authorList>
            <person name="Barrero R.A."/>
            <person name="Guerrero F.D."/>
            <person name="Moolhuijzen P."/>
            <person name="Goolsby J.A."/>
            <person name="Tidwell J."/>
            <person name="Bellgard S.E."/>
            <person name="Bellgard M.I."/>
        </authorList>
    </citation>
    <scope>NUCLEOTIDE SEQUENCE</scope>
    <source>
        <tissue evidence="1">Shoot tissue taken approximately 20 cm above the soil surface</tissue>
    </source>
</reference>
<accession>A0A0A9A492</accession>
<protein>
    <submittedName>
        <fullName evidence="1">Uncharacterized protein</fullName>
    </submittedName>
</protein>
<dbReference type="EMBL" id="GBRH01251984">
    <property type="protein sequence ID" value="JAD45911.1"/>
    <property type="molecule type" value="Transcribed_RNA"/>
</dbReference>
<evidence type="ECO:0000313" key="1">
    <source>
        <dbReference type="EMBL" id="JAD45911.1"/>
    </source>
</evidence>
<sequence length="24" mass="2704">MGVTLDQSLSTFARSDIYTFRTHG</sequence>
<proteinExistence type="predicted"/>